<evidence type="ECO:0000259" key="3">
    <source>
        <dbReference type="Pfam" id="PF01370"/>
    </source>
</evidence>
<dbReference type="PANTHER" id="PTHR43000">
    <property type="entry name" value="DTDP-D-GLUCOSE 4,6-DEHYDRATASE-RELATED"/>
    <property type="match status" value="1"/>
</dbReference>
<sequence>MRVLVTGLGGFTGQYVERALLKAEHEVVGISANLLDIDSLTTEIKSKQPEAVIHLAAIAFVAHGNVDEIYQVNLIGTRHLLAALAQHTPNIKKVVIASSANVYGNTEGTLDETAIPAPANDYAVSKLAMEYMVQLWHKKLPIILVRPFNYTGVGQTENFLIPKIVSHFKEKAKNIELGNLDVWRDFGDVRSVADAYVQLLTKAPVGETVNLCSGELYALREIIEMCQQLTNHNLSVTVNPEFVRASEVKRLCGDNTKLKTFLPDWQMPKLKETLEWMLKE</sequence>
<dbReference type="InterPro" id="IPR001509">
    <property type="entry name" value="Epimerase_deHydtase"/>
</dbReference>
<dbReference type="EMBL" id="CP003390">
    <property type="protein sequence ID" value="AFI83947.1"/>
    <property type="molecule type" value="Genomic_DNA"/>
</dbReference>
<dbReference type="GO" id="GO:0003978">
    <property type="term" value="F:UDP-glucose 4-epimerase activity"/>
    <property type="evidence" value="ECO:0007669"/>
    <property type="project" value="UniProtKB-EC"/>
</dbReference>
<reference evidence="4 5" key="1">
    <citation type="journal article" date="2012" name="J. Bacteriol.">
        <title>Complete genome sequences of Methylophaga sp. strain JAM1 and Methylophaga sp. strain JAM7.</title>
        <authorList>
            <person name="Villeneuve C."/>
            <person name="Martineau C."/>
            <person name="Mauffrey F."/>
            <person name="Villemur R."/>
        </authorList>
    </citation>
    <scope>NUCLEOTIDE SEQUENCE [LARGE SCALE GENOMIC DNA]</scope>
    <source>
        <strain evidence="4 5">JAM1</strain>
    </source>
</reference>
<dbReference type="InterPro" id="IPR036291">
    <property type="entry name" value="NAD(P)-bd_dom_sf"/>
</dbReference>
<dbReference type="Proteomes" id="UP000009144">
    <property type="component" value="Chromosome"/>
</dbReference>
<organism evidence="4 5">
    <name type="scientific">Methylophaga nitratireducenticrescens</name>
    <dbReference type="NCBI Taxonomy" id="754476"/>
    <lineage>
        <taxon>Bacteria</taxon>
        <taxon>Pseudomonadati</taxon>
        <taxon>Pseudomonadota</taxon>
        <taxon>Gammaproteobacteria</taxon>
        <taxon>Thiotrichales</taxon>
        <taxon>Piscirickettsiaceae</taxon>
        <taxon>Methylophaga</taxon>
    </lineage>
</organism>
<dbReference type="RefSeq" id="WP_014706322.1">
    <property type="nucleotide sequence ID" value="NC_017857.3"/>
</dbReference>
<dbReference type="SUPFAM" id="SSF51735">
    <property type="entry name" value="NAD(P)-binding Rossmann-fold domains"/>
    <property type="match status" value="1"/>
</dbReference>
<dbReference type="Gene3D" id="3.40.50.720">
    <property type="entry name" value="NAD(P)-binding Rossmann-like Domain"/>
    <property type="match status" value="1"/>
</dbReference>
<dbReference type="HOGENOM" id="CLU_007383_1_7_6"/>
<dbReference type="STRING" id="754476.Q7A_1107"/>
<dbReference type="Gene3D" id="3.90.25.10">
    <property type="entry name" value="UDP-galactose 4-epimerase, domain 1"/>
    <property type="match status" value="1"/>
</dbReference>
<dbReference type="EC" id="5.1.3.2" evidence="4"/>
<feature type="domain" description="NAD-dependent epimerase/dehydratase" evidence="3">
    <location>
        <begin position="3"/>
        <end position="212"/>
    </location>
</feature>
<accession>I1XHS8</accession>
<keyword evidence="4" id="KW-0413">Isomerase</keyword>
<evidence type="ECO:0000256" key="1">
    <source>
        <dbReference type="ARBA" id="ARBA00005125"/>
    </source>
</evidence>
<gene>
    <name evidence="4" type="ordered locus">Q7A_1107</name>
</gene>
<dbReference type="OrthoDB" id="9803010at2"/>
<comment type="similarity">
    <text evidence="2">Belongs to the NAD(P)-dependent epimerase/dehydratase family.</text>
</comment>
<evidence type="ECO:0000313" key="4">
    <source>
        <dbReference type="EMBL" id="AFI83947.1"/>
    </source>
</evidence>
<protein>
    <submittedName>
        <fullName evidence="4">UDP-glucose 4-epimerase</fullName>
        <ecNumber evidence="4">5.1.3.2</ecNumber>
    </submittedName>
</protein>
<dbReference type="Pfam" id="PF01370">
    <property type="entry name" value="Epimerase"/>
    <property type="match status" value="1"/>
</dbReference>
<evidence type="ECO:0000256" key="2">
    <source>
        <dbReference type="ARBA" id="ARBA00007637"/>
    </source>
</evidence>
<reference evidence="4 5" key="2">
    <citation type="journal article" date="2013" name="Int. J. Syst. Evol. Microbiol.">
        <title>Methylophaga nitratireducenticrescens sp. nov. and Methylophaga frappieri sp. nov., isolated from the biofilm of the methanol-fed denitrification system treating the seawater at the Montreal Biodome.</title>
        <authorList>
            <person name="Villeneuve C."/>
            <person name="Martineau C."/>
            <person name="Mauffrey F."/>
            <person name="Villemur R."/>
        </authorList>
    </citation>
    <scope>NUCLEOTIDE SEQUENCE [LARGE SCALE GENOMIC DNA]</scope>
    <source>
        <strain evidence="4 5">JAM1</strain>
    </source>
</reference>
<dbReference type="KEGG" id="mej:Q7A_1107"/>
<dbReference type="eggNOG" id="COG0451">
    <property type="taxonomic scope" value="Bacteria"/>
</dbReference>
<dbReference type="AlphaFoldDB" id="I1XHS8"/>
<name>I1XHS8_METNJ</name>
<proteinExistence type="inferred from homology"/>
<keyword evidence="5" id="KW-1185">Reference proteome</keyword>
<comment type="pathway">
    <text evidence="1">Bacterial outer membrane biogenesis; LPS O-antigen biosynthesis.</text>
</comment>
<evidence type="ECO:0000313" key="5">
    <source>
        <dbReference type="Proteomes" id="UP000009144"/>
    </source>
</evidence>
<dbReference type="PATRIC" id="fig|754476.3.peg.1091"/>